<dbReference type="AlphaFoldDB" id="A0A4Y7Q2M2"/>
<reference evidence="2 3" key="1">
    <citation type="submission" date="2018-06" db="EMBL/GenBank/DDBJ databases">
        <title>A transcriptomic atlas of mushroom development highlights an independent origin of complex multicellularity.</title>
        <authorList>
            <consortium name="DOE Joint Genome Institute"/>
            <person name="Krizsan K."/>
            <person name="Almasi E."/>
            <person name="Merenyi Z."/>
            <person name="Sahu N."/>
            <person name="Viragh M."/>
            <person name="Koszo T."/>
            <person name="Mondo S."/>
            <person name="Kiss B."/>
            <person name="Balint B."/>
            <person name="Kues U."/>
            <person name="Barry K."/>
            <person name="Hegedus J.C."/>
            <person name="Henrissat B."/>
            <person name="Johnson J."/>
            <person name="Lipzen A."/>
            <person name="Ohm R."/>
            <person name="Nagy I."/>
            <person name="Pangilinan J."/>
            <person name="Yan J."/>
            <person name="Xiong Y."/>
            <person name="Grigoriev I.V."/>
            <person name="Hibbett D.S."/>
            <person name="Nagy L.G."/>
        </authorList>
    </citation>
    <scope>NUCLEOTIDE SEQUENCE [LARGE SCALE GENOMIC DNA]</scope>
    <source>
        <strain evidence="2 3">SZMC22713</strain>
    </source>
</reference>
<name>A0A4Y7Q2M2_9AGAM</name>
<evidence type="ECO:0000256" key="1">
    <source>
        <dbReference type="SAM" id="Phobius"/>
    </source>
</evidence>
<organism evidence="2 3">
    <name type="scientific">Rickenella mellea</name>
    <dbReference type="NCBI Taxonomy" id="50990"/>
    <lineage>
        <taxon>Eukaryota</taxon>
        <taxon>Fungi</taxon>
        <taxon>Dikarya</taxon>
        <taxon>Basidiomycota</taxon>
        <taxon>Agaricomycotina</taxon>
        <taxon>Agaricomycetes</taxon>
        <taxon>Hymenochaetales</taxon>
        <taxon>Rickenellaceae</taxon>
        <taxon>Rickenella</taxon>
    </lineage>
</organism>
<dbReference type="Proteomes" id="UP000294933">
    <property type="component" value="Unassembled WGS sequence"/>
</dbReference>
<protein>
    <submittedName>
        <fullName evidence="2">Uncharacterized protein</fullName>
    </submittedName>
</protein>
<keyword evidence="1" id="KW-1133">Transmembrane helix</keyword>
<evidence type="ECO:0000313" key="2">
    <source>
        <dbReference type="EMBL" id="TDL21536.1"/>
    </source>
</evidence>
<keyword evidence="1" id="KW-0472">Membrane</keyword>
<dbReference type="EMBL" id="ML170180">
    <property type="protein sequence ID" value="TDL21536.1"/>
    <property type="molecule type" value="Genomic_DNA"/>
</dbReference>
<keyword evidence="3" id="KW-1185">Reference proteome</keyword>
<evidence type="ECO:0000313" key="3">
    <source>
        <dbReference type="Proteomes" id="UP000294933"/>
    </source>
</evidence>
<proteinExistence type="predicted"/>
<dbReference type="VEuPathDB" id="FungiDB:BD410DRAFT_295162"/>
<sequence length="277" mass="31980">MWLTASRALFRRNLIADTDTLDGVVGCQNRTNTMNMIERYRDAISMGLGHSITITVDYFNRWTFIQLWVFTATVPRSSDQVHSVRIVQPCRFWVAISPVCWCVSTTTSQTYQMSYCSTPPAFSSFRSWFSYIVPCRMIFWIPRNWYISCFSIVPQPRRGLGILRMSGYYQALFLTVFLLMSTAGNIVLLLLHLLVRYLGRRSLISTGTLQLMPRLCGMVFFTQSSMPSDPNVVRGKPEYIVNRTLCALVGRLVFSLRLREDRDGSRHVLFRFPCPRS</sequence>
<accession>A0A4Y7Q2M2</accession>
<keyword evidence="1" id="KW-0812">Transmembrane</keyword>
<gene>
    <name evidence="2" type="ORF">BD410DRAFT_295162</name>
</gene>
<feature type="transmembrane region" description="Helical" evidence="1">
    <location>
        <begin position="167"/>
        <end position="195"/>
    </location>
</feature>